<gene>
    <name evidence="2" type="ORF">C8F04DRAFT_1174866</name>
</gene>
<reference evidence="2" key="1">
    <citation type="submission" date="2023-03" db="EMBL/GenBank/DDBJ databases">
        <title>Massive genome expansion in bonnet fungi (Mycena s.s.) driven by repeated elements and novel gene families across ecological guilds.</title>
        <authorList>
            <consortium name="Lawrence Berkeley National Laboratory"/>
            <person name="Harder C.B."/>
            <person name="Miyauchi S."/>
            <person name="Viragh M."/>
            <person name="Kuo A."/>
            <person name="Thoen E."/>
            <person name="Andreopoulos B."/>
            <person name="Lu D."/>
            <person name="Skrede I."/>
            <person name="Drula E."/>
            <person name="Henrissat B."/>
            <person name="Morin E."/>
            <person name="Kohler A."/>
            <person name="Barry K."/>
            <person name="LaButti K."/>
            <person name="Morin E."/>
            <person name="Salamov A."/>
            <person name="Lipzen A."/>
            <person name="Mereny Z."/>
            <person name="Hegedus B."/>
            <person name="Baldrian P."/>
            <person name="Stursova M."/>
            <person name="Weitz H."/>
            <person name="Taylor A."/>
            <person name="Grigoriev I.V."/>
            <person name="Nagy L.G."/>
            <person name="Martin F."/>
            <person name="Kauserud H."/>
        </authorList>
    </citation>
    <scope>NUCLEOTIDE SEQUENCE</scope>
    <source>
        <strain evidence="2">CBHHK200</strain>
    </source>
</reference>
<comment type="caution">
    <text evidence="2">The sequence shown here is derived from an EMBL/GenBank/DDBJ whole genome shotgun (WGS) entry which is preliminary data.</text>
</comment>
<evidence type="ECO:0000313" key="2">
    <source>
        <dbReference type="EMBL" id="KAJ7044434.1"/>
    </source>
</evidence>
<proteinExistence type="predicted"/>
<keyword evidence="1" id="KW-0732">Signal</keyword>
<protein>
    <submittedName>
        <fullName evidence="2">Uncharacterized protein</fullName>
    </submittedName>
</protein>
<name>A0AAD6TD92_9AGAR</name>
<accession>A0AAD6TD92</accession>
<sequence>MFPKASLIQFLATLSIVSTIGVKVGVCASPAANPIDMSQAARDAEPEPQAIFGDIVACTDANLSGDCTTLGVTSGVCTCFTGNLAGLNDQVSSMEFDLGAGATCTLYEDDNCSGGSVFVSNTGIINNFQDIGFNDVMTCFKCFQG</sequence>
<dbReference type="AlphaFoldDB" id="A0AAD6TD92"/>
<dbReference type="Gene3D" id="2.60.20.10">
    <property type="entry name" value="Crystallins"/>
    <property type="match status" value="1"/>
</dbReference>
<dbReference type="Proteomes" id="UP001218188">
    <property type="component" value="Unassembled WGS sequence"/>
</dbReference>
<feature type="chain" id="PRO_5042060547" evidence="1">
    <location>
        <begin position="22"/>
        <end position="145"/>
    </location>
</feature>
<organism evidence="2 3">
    <name type="scientific">Mycena alexandri</name>
    <dbReference type="NCBI Taxonomy" id="1745969"/>
    <lineage>
        <taxon>Eukaryota</taxon>
        <taxon>Fungi</taxon>
        <taxon>Dikarya</taxon>
        <taxon>Basidiomycota</taxon>
        <taxon>Agaricomycotina</taxon>
        <taxon>Agaricomycetes</taxon>
        <taxon>Agaricomycetidae</taxon>
        <taxon>Agaricales</taxon>
        <taxon>Marasmiineae</taxon>
        <taxon>Mycenaceae</taxon>
        <taxon>Mycena</taxon>
    </lineage>
</organism>
<evidence type="ECO:0000313" key="3">
    <source>
        <dbReference type="Proteomes" id="UP001218188"/>
    </source>
</evidence>
<feature type="signal peptide" evidence="1">
    <location>
        <begin position="1"/>
        <end position="21"/>
    </location>
</feature>
<dbReference type="EMBL" id="JARJCM010000007">
    <property type="protein sequence ID" value="KAJ7044434.1"/>
    <property type="molecule type" value="Genomic_DNA"/>
</dbReference>
<evidence type="ECO:0000256" key="1">
    <source>
        <dbReference type="SAM" id="SignalP"/>
    </source>
</evidence>
<keyword evidence="3" id="KW-1185">Reference proteome</keyword>